<comment type="caution">
    <text evidence="10">The sequence shown here is derived from an EMBL/GenBank/DDBJ whole genome shotgun (WGS) entry which is preliminary data.</text>
</comment>
<feature type="active site" description="Nucleophile" evidence="6">
    <location>
        <position position="451"/>
    </location>
</feature>
<keyword evidence="4 6" id="KW-0573">Peptidoglycan synthesis</keyword>
<evidence type="ECO:0000259" key="9">
    <source>
        <dbReference type="PROSITE" id="PS52029"/>
    </source>
</evidence>
<keyword evidence="8" id="KW-1133">Transmembrane helix</keyword>
<organism evidence="10 11">
    <name type="scientific">Microbacterium candidum</name>
    <dbReference type="NCBI Taxonomy" id="3041922"/>
    <lineage>
        <taxon>Bacteria</taxon>
        <taxon>Bacillati</taxon>
        <taxon>Actinomycetota</taxon>
        <taxon>Actinomycetes</taxon>
        <taxon>Micrococcales</taxon>
        <taxon>Microbacteriaceae</taxon>
        <taxon>Microbacterium</taxon>
    </lineage>
</organism>
<keyword evidence="8" id="KW-0812">Transmembrane</keyword>
<evidence type="ECO:0000256" key="2">
    <source>
        <dbReference type="ARBA" id="ARBA00022679"/>
    </source>
</evidence>
<dbReference type="PROSITE" id="PS52029">
    <property type="entry name" value="LD_TPASE"/>
    <property type="match status" value="1"/>
</dbReference>
<dbReference type="InterPro" id="IPR005490">
    <property type="entry name" value="LD_TPept_cat_dom"/>
</dbReference>
<feature type="region of interest" description="Disordered" evidence="7">
    <location>
        <begin position="1"/>
        <end position="25"/>
    </location>
</feature>
<evidence type="ECO:0000256" key="4">
    <source>
        <dbReference type="ARBA" id="ARBA00022984"/>
    </source>
</evidence>
<keyword evidence="3 6" id="KW-0133">Cell shape</keyword>
<evidence type="ECO:0000256" key="8">
    <source>
        <dbReference type="SAM" id="Phobius"/>
    </source>
</evidence>
<comment type="pathway">
    <text evidence="1 6">Cell wall biogenesis; peptidoglycan biosynthesis.</text>
</comment>
<keyword evidence="11" id="KW-1185">Reference proteome</keyword>
<keyword evidence="2" id="KW-0808">Transferase</keyword>
<evidence type="ECO:0000313" key="10">
    <source>
        <dbReference type="EMBL" id="MDL9978987.1"/>
    </source>
</evidence>
<dbReference type="CDD" id="cd16913">
    <property type="entry name" value="YkuD_like"/>
    <property type="match status" value="1"/>
</dbReference>
<accession>A0ABT7MX05</accession>
<feature type="transmembrane region" description="Helical" evidence="8">
    <location>
        <begin position="35"/>
        <end position="59"/>
    </location>
</feature>
<dbReference type="EMBL" id="JASXSZ010000002">
    <property type="protein sequence ID" value="MDL9978987.1"/>
    <property type="molecule type" value="Genomic_DNA"/>
</dbReference>
<dbReference type="Gene3D" id="2.40.440.10">
    <property type="entry name" value="L,D-transpeptidase catalytic domain-like"/>
    <property type="match status" value="1"/>
</dbReference>
<dbReference type="RefSeq" id="WP_286288450.1">
    <property type="nucleotide sequence ID" value="NZ_JASXSZ010000002.1"/>
</dbReference>
<dbReference type="SUPFAM" id="SSF141523">
    <property type="entry name" value="L,D-transpeptidase catalytic domain-like"/>
    <property type="match status" value="1"/>
</dbReference>
<dbReference type="Proteomes" id="UP001235064">
    <property type="component" value="Unassembled WGS sequence"/>
</dbReference>
<evidence type="ECO:0000256" key="5">
    <source>
        <dbReference type="ARBA" id="ARBA00023316"/>
    </source>
</evidence>
<dbReference type="InterPro" id="IPR050979">
    <property type="entry name" value="LD-transpeptidase"/>
</dbReference>
<evidence type="ECO:0000256" key="3">
    <source>
        <dbReference type="ARBA" id="ARBA00022960"/>
    </source>
</evidence>
<reference evidence="10 11" key="1">
    <citation type="submission" date="2023-06" db="EMBL/GenBank/DDBJ databases">
        <title>Microbacterium sp. nov., isolated from a waste landfill.</title>
        <authorList>
            <person name="Wen W."/>
        </authorList>
    </citation>
    <scope>NUCLEOTIDE SEQUENCE [LARGE SCALE GENOMIC DNA]</scope>
    <source>
        <strain evidence="10 11">ASV49</strain>
    </source>
</reference>
<dbReference type="Pfam" id="PF12229">
    <property type="entry name" value="PG_binding_4"/>
    <property type="match status" value="1"/>
</dbReference>
<dbReference type="PANTHER" id="PTHR30582:SF2">
    <property type="entry name" value="L,D-TRANSPEPTIDASE YCIB-RELATED"/>
    <property type="match status" value="1"/>
</dbReference>
<keyword evidence="8" id="KW-0472">Membrane</keyword>
<feature type="domain" description="L,D-TPase catalytic" evidence="9">
    <location>
        <begin position="358"/>
        <end position="475"/>
    </location>
</feature>
<evidence type="ECO:0000313" key="11">
    <source>
        <dbReference type="Proteomes" id="UP001235064"/>
    </source>
</evidence>
<dbReference type="Pfam" id="PF03734">
    <property type="entry name" value="YkuD"/>
    <property type="match status" value="1"/>
</dbReference>
<gene>
    <name evidence="10" type="ORF">QSV35_06560</name>
</gene>
<protein>
    <submittedName>
        <fullName evidence="10">L,D-transpeptidase family protein</fullName>
    </submittedName>
</protein>
<proteinExistence type="predicted"/>
<name>A0ABT7MX05_9MICO</name>
<evidence type="ECO:0000256" key="6">
    <source>
        <dbReference type="PROSITE-ProRule" id="PRU01373"/>
    </source>
</evidence>
<evidence type="ECO:0000256" key="7">
    <source>
        <dbReference type="SAM" id="MobiDB-lite"/>
    </source>
</evidence>
<feature type="active site" description="Proton donor/acceptor" evidence="6">
    <location>
        <position position="435"/>
    </location>
</feature>
<keyword evidence="5 6" id="KW-0961">Cell wall biogenesis/degradation</keyword>
<dbReference type="InterPro" id="IPR022029">
    <property type="entry name" value="YoaR-like_PG-bd"/>
</dbReference>
<dbReference type="PANTHER" id="PTHR30582">
    <property type="entry name" value="L,D-TRANSPEPTIDASE"/>
    <property type="match status" value="1"/>
</dbReference>
<evidence type="ECO:0000256" key="1">
    <source>
        <dbReference type="ARBA" id="ARBA00004752"/>
    </source>
</evidence>
<dbReference type="InterPro" id="IPR038063">
    <property type="entry name" value="Transpep_catalytic_dom"/>
</dbReference>
<sequence length="476" mass="49592">MADTGKQGDTGPVETGTGTTYAWAPAEPAPHKRHLGAWIGVPAGIAMAAVVAVSLVLIAPGASVASVPVGGMTAGAAADAISSKLASTTVTLSGPDGNTVTVTGADLGAHVDARTLAQDTYSDHPLWNVTGWFPTSRKAEVTVNANTVATKLHAAFPSLYTPATDAKVAYDATTGTYEVTPAKDGTSVDVDAVRTAIQKAFSSGAATAAVPVSTAVVPAATTTAHAQEFAGKLNAMLDTVGFYVGDERTVPVDRGVAASWLTLDNQANGSITVTADSSAIQKTVDTLPAGVNRAPENGAVITNSSGTVLRTIAPGQSGRTLGDTSGIAVAFAKQLSNLDGAYKLTVAEVAPQEQKVQRLLEVNLTTQTLYLKENGQVVDSWLISSGRIFPTKQGHFRINSHITSMTMKGSNPDGTKYAQPDVPWIMYFNGDQGFHGVYWHHNWGHPMSHGCVGMPVQRAQQLYNWTPTGTDVWVHS</sequence>